<sequence>MGERLFGFFGPKLPRREDPEPLKVFPEAPKERQALLKSFAPYEVLFKNFVWKRILSYLTSAAYKLAPDQEYIAPYVHRQAHFSDHRATASDQAWLDRHLQEEAQGIYHKQMRKLRKAIDDLRSLLEQVLLGSDQNDLEMFMDDVWAKLVRMEELIDPSDPSNVWDCMHDHLLVETSGMNPEDRQRIYDLRRRLSEERRARGRELRAECTREYQDELRKQEELRRAQEERMRREKAERARGGLMIAEDEQAGRLSVADDDKTGGLSVL</sequence>
<evidence type="ECO:0000256" key="1">
    <source>
        <dbReference type="SAM" id="MobiDB-lite"/>
    </source>
</evidence>
<dbReference type="Proteomes" id="UP000177097">
    <property type="component" value="Unassembled WGS sequence"/>
</dbReference>
<evidence type="ECO:0000313" key="2">
    <source>
        <dbReference type="EMBL" id="OGL71026.1"/>
    </source>
</evidence>
<comment type="caution">
    <text evidence="2">The sequence shown here is derived from an EMBL/GenBank/DDBJ whole genome shotgun (WGS) entry which is preliminary data.</text>
</comment>
<gene>
    <name evidence="2" type="ORF">A3C17_00580</name>
</gene>
<accession>A0A1F7TYM0</accession>
<reference evidence="2 3" key="1">
    <citation type="journal article" date="2016" name="Nat. Commun.">
        <title>Thousands of microbial genomes shed light on interconnected biogeochemical processes in an aquifer system.</title>
        <authorList>
            <person name="Anantharaman K."/>
            <person name="Brown C.T."/>
            <person name="Hug L.A."/>
            <person name="Sharon I."/>
            <person name="Castelle C.J."/>
            <person name="Probst A.J."/>
            <person name="Thomas B.C."/>
            <person name="Singh A."/>
            <person name="Wilkins M.J."/>
            <person name="Karaoz U."/>
            <person name="Brodie E.L."/>
            <person name="Williams K.H."/>
            <person name="Hubbard S.S."/>
            <person name="Banfield J.F."/>
        </authorList>
    </citation>
    <scope>NUCLEOTIDE SEQUENCE [LARGE SCALE GENOMIC DNA]</scope>
</reference>
<name>A0A1F7TYM0_9BACT</name>
<dbReference type="STRING" id="1802389.A3C17_00580"/>
<feature type="region of interest" description="Disordered" evidence="1">
    <location>
        <begin position="222"/>
        <end position="267"/>
    </location>
</feature>
<dbReference type="EMBL" id="MGDX01000018">
    <property type="protein sequence ID" value="OGL71026.1"/>
    <property type="molecule type" value="Genomic_DNA"/>
</dbReference>
<proteinExistence type="predicted"/>
<dbReference type="AlphaFoldDB" id="A0A1F7TYM0"/>
<evidence type="ECO:0000313" key="3">
    <source>
        <dbReference type="Proteomes" id="UP000177097"/>
    </source>
</evidence>
<protein>
    <submittedName>
        <fullName evidence="2">Uncharacterized protein</fullName>
    </submittedName>
</protein>
<feature type="compositionally biased region" description="Basic and acidic residues" evidence="1">
    <location>
        <begin position="222"/>
        <end position="239"/>
    </location>
</feature>
<organism evidence="2 3">
    <name type="scientific">Candidatus Uhrbacteria bacterium RIFCSPHIGHO2_02_FULL_53_13</name>
    <dbReference type="NCBI Taxonomy" id="1802389"/>
    <lineage>
        <taxon>Bacteria</taxon>
        <taxon>Candidatus Uhriibacteriota</taxon>
    </lineage>
</organism>